<dbReference type="EMBL" id="LAZR01035396">
    <property type="protein sequence ID" value="KKL27618.1"/>
    <property type="molecule type" value="Genomic_DNA"/>
</dbReference>
<sequence>MATEDCDQVQTMTASGGSMINQNSLSTKLSRERERLESRLGEIKKAEEMLDANPTLKELFDVIARIGHL</sequence>
<protein>
    <submittedName>
        <fullName evidence="2">Uncharacterized protein</fullName>
    </submittedName>
</protein>
<gene>
    <name evidence="2" type="ORF">LCGC14_2383330</name>
</gene>
<accession>A0A0F9EUW9</accession>
<proteinExistence type="predicted"/>
<reference evidence="2" key="1">
    <citation type="journal article" date="2015" name="Nature">
        <title>Complex archaea that bridge the gap between prokaryotes and eukaryotes.</title>
        <authorList>
            <person name="Spang A."/>
            <person name="Saw J.H."/>
            <person name="Jorgensen S.L."/>
            <person name="Zaremba-Niedzwiedzka K."/>
            <person name="Martijn J."/>
            <person name="Lind A.E."/>
            <person name="van Eijk R."/>
            <person name="Schleper C."/>
            <person name="Guy L."/>
            <person name="Ettema T.J."/>
        </authorList>
    </citation>
    <scope>NUCLEOTIDE SEQUENCE</scope>
</reference>
<feature type="compositionally biased region" description="Polar residues" evidence="1">
    <location>
        <begin position="8"/>
        <end position="23"/>
    </location>
</feature>
<name>A0A0F9EUW9_9ZZZZ</name>
<feature type="region of interest" description="Disordered" evidence="1">
    <location>
        <begin position="1"/>
        <end position="31"/>
    </location>
</feature>
<evidence type="ECO:0000313" key="2">
    <source>
        <dbReference type="EMBL" id="KKL27618.1"/>
    </source>
</evidence>
<dbReference type="AlphaFoldDB" id="A0A0F9EUW9"/>
<comment type="caution">
    <text evidence="2">The sequence shown here is derived from an EMBL/GenBank/DDBJ whole genome shotgun (WGS) entry which is preliminary data.</text>
</comment>
<organism evidence="2">
    <name type="scientific">marine sediment metagenome</name>
    <dbReference type="NCBI Taxonomy" id="412755"/>
    <lineage>
        <taxon>unclassified sequences</taxon>
        <taxon>metagenomes</taxon>
        <taxon>ecological metagenomes</taxon>
    </lineage>
</organism>
<evidence type="ECO:0000256" key="1">
    <source>
        <dbReference type="SAM" id="MobiDB-lite"/>
    </source>
</evidence>